<reference evidence="2" key="1">
    <citation type="submission" date="2021-06" db="EMBL/GenBank/DDBJ databases">
        <authorList>
            <person name="Kallberg Y."/>
            <person name="Tangrot J."/>
            <person name="Rosling A."/>
        </authorList>
    </citation>
    <scope>NUCLEOTIDE SEQUENCE</scope>
    <source>
        <strain evidence="2">FL966</strain>
    </source>
</reference>
<protein>
    <submittedName>
        <fullName evidence="2">753_t:CDS:1</fullName>
    </submittedName>
</protein>
<sequence>MRVTRSIHNRSSPTTDRTSYTNNSSKILPTTLIDTIDSPISVYQDTTLNTNTTLNSTDLETAVTASFQPTSVISRTTAMTVATSTSTTTRQSDKKVKKHGFLSTLLANDGTSHSISSSTEMAKKKATGITDSGPKYKLFKAWGNSQDSEYKTIEKALVKGEFEDLDQIGPIPPDAVDFYLGVSIEIIMSYRSALMTTLHYAIDRLNQKGFALLQALPVCKPHIRRILKEMVGEEDPSTNSISKQNDKISSLFPGHLKILCFLNLRTWLRQFENAKRIWGDPPIEMTGNWIRRWQSDDSELFFSFYKHYHIVLKSYIISYLSTSTSPKLMTPPFQYVTAPGYVHLASFFLLKIESLIHRNIHTITTVIQFEHSRGTSNLVTSTPSTTRIPDTINPDASAIGMGTYSGMSMVGNPMNGEIANGNVVLEASMNGAGSSTGINNGKPKVLEMAGRRFVETMVSIVENGVFQEMCNVWVKAVVKRTNLYDVEGIPGKQLSSFNDFELLIVNIQCVNFDMFNRDNAVISSEPTTPNSANTSISSDSSNSPFSPPNLTNILDITFYISLINLLLNRSDHTITILRTISFVYTQFSFLTSQPAYLRQLVKQIILDEEIFERMFCHWSRNVRIYFMRLLIWRVGRIGSDTVKSDESRDFEISDNGLSNEEDIDILMTLQNRLDNMRQCHEFLSNYDGSFEDIEQVLKTKIAESTDDAPNFNNIIPNEEDQSQTQSSDRTSLLISSTITPDSKSSSSSSKNRKNKRKMTLKELISSQSSSGKEMSTAAYLFRLVFSNGSSKHLDHLKSNSTSSSVTEDTPSNLTRTISKQPFNALVWHYAPRRHIYVVKAIAEYEAVSQEYAEWCAQLANIERSASSG</sequence>
<evidence type="ECO:0000256" key="1">
    <source>
        <dbReference type="SAM" id="MobiDB-lite"/>
    </source>
</evidence>
<feature type="non-terminal residue" evidence="2">
    <location>
        <position position="868"/>
    </location>
</feature>
<proteinExistence type="predicted"/>
<feature type="region of interest" description="Disordered" evidence="1">
    <location>
        <begin position="1"/>
        <end position="24"/>
    </location>
</feature>
<evidence type="ECO:0000313" key="2">
    <source>
        <dbReference type="EMBL" id="CAG8735718.1"/>
    </source>
</evidence>
<accession>A0A9N9II28</accession>
<dbReference type="PANTHER" id="PTHR37988:SF1">
    <property type="entry name" value="UPF0592 MEMBRANE PROTEIN C7D4.03C"/>
    <property type="match status" value="1"/>
</dbReference>
<organism evidence="2 3">
    <name type="scientific">Cetraspora pellucida</name>
    <dbReference type="NCBI Taxonomy" id="1433469"/>
    <lineage>
        <taxon>Eukaryota</taxon>
        <taxon>Fungi</taxon>
        <taxon>Fungi incertae sedis</taxon>
        <taxon>Mucoromycota</taxon>
        <taxon>Glomeromycotina</taxon>
        <taxon>Glomeromycetes</taxon>
        <taxon>Diversisporales</taxon>
        <taxon>Gigasporaceae</taxon>
        <taxon>Cetraspora</taxon>
    </lineage>
</organism>
<feature type="compositionally biased region" description="Low complexity" evidence="1">
    <location>
        <begin position="529"/>
        <end position="544"/>
    </location>
</feature>
<keyword evidence="3" id="KW-1185">Reference proteome</keyword>
<dbReference type="AlphaFoldDB" id="A0A9N9II28"/>
<dbReference type="EMBL" id="CAJVQA010015187">
    <property type="protein sequence ID" value="CAG8735718.1"/>
    <property type="molecule type" value="Genomic_DNA"/>
</dbReference>
<dbReference type="OrthoDB" id="296767at2759"/>
<feature type="compositionally biased region" description="Low complexity" evidence="1">
    <location>
        <begin position="722"/>
        <end position="731"/>
    </location>
</feature>
<dbReference type="Proteomes" id="UP000789759">
    <property type="component" value="Unassembled WGS sequence"/>
</dbReference>
<gene>
    <name evidence="2" type="ORF">CPELLU_LOCUS13781</name>
</gene>
<dbReference type="InterPro" id="IPR013887">
    <property type="entry name" value="UPF0592"/>
</dbReference>
<dbReference type="Pfam" id="PF08578">
    <property type="entry name" value="DUF1765"/>
    <property type="match status" value="1"/>
</dbReference>
<dbReference type="PANTHER" id="PTHR37988">
    <property type="entry name" value="UPF0592 MEMBRANE PROTEIN C7D4.03C"/>
    <property type="match status" value="1"/>
</dbReference>
<evidence type="ECO:0000313" key="3">
    <source>
        <dbReference type="Proteomes" id="UP000789759"/>
    </source>
</evidence>
<feature type="region of interest" description="Disordered" evidence="1">
    <location>
        <begin position="707"/>
        <end position="767"/>
    </location>
</feature>
<feature type="compositionally biased region" description="Polar residues" evidence="1">
    <location>
        <begin position="9"/>
        <end position="24"/>
    </location>
</feature>
<feature type="region of interest" description="Disordered" evidence="1">
    <location>
        <begin position="524"/>
        <end position="545"/>
    </location>
</feature>
<name>A0A9N9II28_9GLOM</name>
<feature type="compositionally biased region" description="Polar residues" evidence="1">
    <location>
        <begin position="732"/>
        <end position="741"/>
    </location>
</feature>
<comment type="caution">
    <text evidence="2">The sequence shown here is derived from an EMBL/GenBank/DDBJ whole genome shotgun (WGS) entry which is preliminary data.</text>
</comment>